<comment type="similarity">
    <text evidence="1 7">Belongs to the thioredoxin family.</text>
</comment>
<protein>
    <recommendedName>
        <fullName evidence="6 7">Thioredoxin</fullName>
    </recommendedName>
</protein>
<evidence type="ECO:0000256" key="5">
    <source>
        <dbReference type="ARBA" id="ARBA00023284"/>
    </source>
</evidence>
<organism evidence="9 10">
    <name type="scientific">Chromobacterium subtsugae</name>
    <dbReference type="NCBI Taxonomy" id="251747"/>
    <lineage>
        <taxon>Bacteria</taxon>
        <taxon>Pseudomonadati</taxon>
        <taxon>Pseudomonadota</taxon>
        <taxon>Betaproteobacteria</taxon>
        <taxon>Neisseriales</taxon>
        <taxon>Chromobacteriaceae</taxon>
        <taxon>Chromobacterium</taxon>
    </lineage>
</organism>
<evidence type="ECO:0000256" key="3">
    <source>
        <dbReference type="ARBA" id="ARBA00022982"/>
    </source>
</evidence>
<evidence type="ECO:0000256" key="4">
    <source>
        <dbReference type="ARBA" id="ARBA00023157"/>
    </source>
</evidence>
<evidence type="ECO:0000256" key="7">
    <source>
        <dbReference type="PIRNR" id="PIRNR000077"/>
    </source>
</evidence>
<dbReference type="InterPro" id="IPR013766">
    <property type="entry name" value="Thioredoxin_domain"/>
</dbReference>
<dbReference type="PIRSF" id="PIRSF000077">
    <property type="entry name" value="Thioredoxin"/>
    <property type="match status" value="1"/>
</dbReference>
<dbReference type="Gene3D" id="3.40.30.10">
    <property type="entry name" value="Glutaredoxin"/>
    <property type="match status" value="1"/>
</dbReference>
<dbReference type="PANTHER" id="PTHR45663">
    <property type="entry name" value="GEO12009P1"/>
    <property type="match status" value="1"/>
</dbReference>
<keyword evidence="4" id="KW-1015">Disulfide bond</keyword>
<dbReference type="RefSeq" id="WP_043580541.1">
    <property type="nucleotide sequence ID" value="NZ_CP142381.1"/>
</dbReference>
<feature type="domain" description="Thioredoxin" evidence="8">
    <location>
        <begin position="1"/>
        <end position="105"/>
    </location>
</feature>
<gene>
    <name evidence="9" type="primary">trxA</name>
    <name evidence="9" type="ORF">KIF53_08315</name>
</gene>
<proteinExistence type="inferred from homology"/>
<accession>A0ABS7FC21</accession>
<evidence type="ECO:0000313" key="10">
    <source>
        <dbReference type="Proteomes" id="UP000711178"/>
    </source>
</evidence>
<evidence type="ECO:0000313" key="9">
    <source>
        <dbReference type="EMBL" id="MBW8287631.1"/>
    </source>
</evidence>
<dbReference type="EMBL" id="JAHDTB010000006">
    <property type="protein sequence ID" value="MBW8287631.1"/>
    <property type="molecule type" value="Genomic_DNA"/>
</dbReference>
<dbReference type="Proteomes" id="UP000711178">
    <property type="component" value="Unassembled WGS sequence"/>
</dbReference>
<dbReference type="PRINTS" id="PR00421">
    <property type="entry name" value="THIOREDOXIN"/>
</dbReference>
<dbReference type="InterPro" id="IPR017937">
    <property type="entry name" value="Thioredoxin_CS"/>
</dbReference>
<sequence>MSYINLTADNFNANMKEEGLVILDFWAPWCGPCKMFGPVFEAAAEKHADIVFGKINTEDERDLAAHFNIRSIPTLIAIKDGIMVFNQAGAMMGAQFEQLLQSLRDLDMDKVRAEIASQPE</sequence>
<name>A0ABS7FC21_9NEIS</name>
<comment type="caution">
    <text evidence="9">The sequence shown here is derived from an EMBL/GenBank/DDBJ whole genome shotgun (WGS) entry which is preliminary data.</text>
</comment>
<dbReference type="SUPFAM" id="SSF52833">
    <property type="entry name" value="Thioredoxin-like"/>
    <property type="match status" value="1"/>
</dbReference>
<dbReference type="InterPro" id="IPR005746">
    <property type="entry name" value="Thioredoxin"/>
</dbReference>
<evidence type="ECO:0000259" key="8">
    <source>
        <dbReference type="PROSITE" id="PS51352"/>
    </source>
</evidence>
<evidence type="ECO:0000256" key="1">
    <source>
        <dbReference type="ARBA" id="ARBA00008987"/>
    </source>
</evidence>
<dbReference type="CDD" id="cd02947">
    <property type="entry name" value="TRX_family"/>
    <property type="match status" value="1"/>
</dbReference>
<keyword evidence="10" id="KW-1185">Reference proteome</keyword>
<dbReference type="PANTHER" id="PTHR45663:SF40">
    <property type="entry name" value="THIOREDOXIN 2"/>
    <property type="match status" value="1"/>
</dbReference>
<evidence type="ECO:0000256" key="2">
    <source>
        <dbReference type="ARBA" id="ARBA00022448"/>
    </source>
</evidence>
<keyword evidence="2" id="KW-0813">Transport</keyword>
<keyword evidence="3" id="KW-0249">Electron transport</keyword>
<evidence type="ECO:0000256" key="6">
    <source>
        <dbReference type="NCBIfam" id="TIGR01068"/>
    </source>
</evidence>
<dbReference type="NCBIfam" id="TIGR01068">
    <property type="entry name" value="thioredoxin"/>
    <property type="match status" value="1"/>
</dbReference>
<dbReference type="PROSITE" id="PS00194">
    <property type="entry name" value="THIOREDOXIN_1"/>
    <property type="match status" value="1"/>
</dbReference>
<keyword evidence="5" id="KW-0676">Redox-active center</keyword>
<reference evidence="9 10" key="1">
    <citation type="submission" date="2021-05" db="EMBL/GenBank/DDBJ databases">
        <title>Draft Whole Genome Sequencing Of Biosensor Chromobacterium violaceum Strain CV026 Reveals A Regulatory RNA In Chromobacterium violaceum Phenotype Regulatory Network.</title>
        <authorList>
            <person name="Hong K.W."/>
            <person name="Chan K.G."/>
            <person name="Chang C.-Y."/>
        </authorList>
    </citation>
    <scope>NUCLEOTIDE SEQUENCE [LARGE SCALE GENOMIC DNA]</scope>
    <source>
        <strain evidence="9 10">ATCC 31532</strain>
    </source>
</reference>
<dbReference type="PROSITE" id="PS51352">
    <property type="entry name" value="THIOREDOXIN_2"/>
    <property type="match status" value="1"/>
</dbReference>
<dbReference type="Pfam" id="PF00085">
    <property type="entry name" value="Thioredoxin"/>
    <property type="match status" value="1"/>
</dbReference>
<dbReference type="GeneID" id="89687290"/>
<dbReference type="InterPro" id="IPR036249">
    <property type="entry name" value="Thioredoxin-like_sf"/>
</dbReference>